<evidence type="ECO:0000313" key="3">
    <source>
        <dbReference type="Proteomes" id="UP000724149"/>
    </source>
</evidence>
<feature type="transmembrane region" description="Helical" evidence="1">
    <location>
        <begin position="161"/>
        <end position="181"/>
    </location>
</feature>
<feature type="transmembrane region" description="Helical" evidence="1">
    <location>
        <begin position="12"/>
        <end position="35"/>
    </location>
</feature>
<keyword evidence="3" id="KW-1185">Reference proteome</keyword>
<keyword evidence="1" id="KW-0812">Transmembrane</keyword>
<sequence>MSLSAIMNSTTLYIAVIVGLLLIFLLCAVMLKMAWGRCIELGISQEKIKGVIKSSVIFSIVPSLSIVIGLFSLAAVLGVPWPWFRLSVVGSVSYELMAADMVATGAGYESIGALAAANDASQAGAIMFVMSIGIMFGIVTCTFFGKKIQTSMTSFREKNGAWGALATGCFTLALMVVFLPVQVFKGPIYMLTLAVSALVTYLHGVIIKKTGWTWLSNFVLADSLVLAMVASVFFANLLA</sequence>
<dbReference type="RefSeq" id="WP_177502326.1">
    <property type="nucleotide sequence ID" value="NZ_JACSNR010000006.1"/>
</dbReference>
<dbReference type="Pfam" id="PF16481">
    <property type="entry name" value="DUF5058"/>
    <property type="match status" value="1"/>
</dbReference>
<feature type="transmembrane region" description="Helical" evidence="1">
    <location>
        <begin position="123"/>
        <end position="145"/>
    </location>
</feature>
<keyword evidence="1" id="KW-1133">Transmembrane helix</keyword>
<feature type="transmembrane region" description="Helical" evidence="1">
    <location>
        <begin position="187"/>
        <end position="206"/>
    </location>
</feature>
<dbReference type="Proteomes" id="UP000724149">
    <property type="component" value="Unassembled WGS sequence"/>
</dbReference>
<accession>A0ABS2GM89</accession>
<organism evidence="2 3">
    <name type="scientific">Hydrogenoanaerobacterium saccharovorans</name>
    <dbReference type="NCBI Taxonomy" id="474960"/>
    <lineage>
        <taxon>Bacteria</taxon>
        <taxon>Bacillati</taxon>
        <taxon>Bacillota</taxon>
        <taxon>Clostridia</taxon>
        <taxon>Eubacteriales</taxon>
        <taxon>Oscillospiraceae</taxon>
        <taxon>Hydrogenoanaerobacterium</taxon>
    </lineage>
</organism>
<evidence type="ECO:0000256" key="1">
    <source>
        <dbReference type="SAM" id="Phobius"/>
    </source>
</evidence>
<evidence type="ECO:0000313" key="2">
    <source>
        <dbReference type="EMBL" id="MBM6923522.1"/>
    </source>
</evidence>
<dbReference type="EMBL" id="JACSNR010000006">
    <property type="protein sequence ID" value="MBM6923522.1"/>
    <property type="molecule type" value="Genomic_DNA"/>
</dbReference>
<keyword evidence="1" id="KW-0472">Membrane</keyword>
<feature type="transmembrane region" description="Helical" evidence="1">
    <location>
        <begin position="56"/>
        <end position="81"/>
    </location>
</feature>
<protein>
    <submittedName>
        <fullName evidence="2">DUF5058 family protein</fullName>
    </submittedName>
</protein>
<name>A0ABS2GM89_9FIRM</name>
<reference evidence="2 3" key="1">
    <citation type="journal article" date="2021" name="Sci. Rep.">
        <title>The distribution of antibiotic resistance genes in chicken gut microbiota commensals.</title>
        <authorList>
            <person name="Juricova H."/>
            <person name="Matiasovicova J."/>
            <person name="Kubasova T."/>
            <person name="Cejkova D."/>
            <person name="Rychlik I."/>
        </authorList>
    </citation>
    <scope>NUCLEOTIDE SEQUENCE [LARGE SCALE GENOMIC DNA]</scope>
    <source>
        <strain evidence="2 3">An564</strain>
    </source>
</reference>
<gene>
    <name evidence="2" type="ORF">H9X81_07445</name>
</gene>
<comment type="caution">
    <text evidence="2">The sequence shown here is derived from an EMBL/GenBank/DDBJ whole genome shotgun (WGS) entry which is preliminary data.</text>
</comment>
<dbReference type="InterPro" id="IPR032479">
    <property type="entry name" value="DUF5058"/>
</dbReference>
<feature type="transmembrane region" description="Helical" evidence="1">
    <location>
        <begin position="218"/>
        <end position="238"/>
    </location>
</feature>
<proteinExistence type="predicted"/>